<dbReference type="Proteomes" id="UP000243022">
    <property type="component" value="Unassembled WGS sequence"/>
</dbReference>
<dbReference type="Gene3D" id="2.70.70.10">
    <property type="entry name" value="Glucose Permease (Domain IIA)"/>
    <property type="match status" value="1"/>
</dbReference>
<comment type="caution">
    <text evidence="1">The sequence shown here is derived from an EMBL/GenBank/DDBJ whole genome shotgun (WGS) entry which is preliminary data.</text>
</comment>
<name>A0A2T4CN38_9GAMM</name>
<proteinExistence type="predicted"/>
<evidence type="ECO:0008006" key="3">
    <source>
        <dbReference type="Google" id="ProtNLM"/>
    </source>
</evidence>
<organism evidence="1 2">
    <name type="scientific">Pseudidiomarina aestuarii</name>
    <dbReference type="NCBI Taxonomy" id="624146"/>
    <lineage>
        <taxon>Bacteria</taxon>
        <taxon>Pseudomonadati</taxon>
        <taxon>Pseudomonadota</taxon>
        <taxon>Gammaproteobacteria</taxon>
        <taxon>Alteromonadales</taxon>
        <taxon>Idiomarinaceae</taxon>
        <taxon>Pseudidiomarina</taxon>
    </lineage>
</organism>
<dbReference type="SUPFAM" id="SSF51261">
    <property type="entry name" value="Duplicated hybrid motif"/>
    <property type="match status" value="1"/>
</dbReference>
<gene>
    <name evidence="1" type="ORF">C9986_01885</name>
</gene>
<reference evidence="1 2" key="1">
    <citation type="submission" date="2018-03" db="EMBL/GenBank/DDBJ databases">
        <title>Cross-interface Injection: A General Nanoliter Liquid Handling Method Applied to Single Cells Genome Amplification Automated Nanoliter Liquid Handling Applied to Single Cell Multiple Displacement Amplification.</title>
        <authorList>
            <person name="Yun J."/>
            <person name="Xu P."/>
            <person name="Xu J."/>
            <person name="Dai X."/>
            <person name="Wang Y."/>
            <person name="Zheng X."/>
            <person name="Cao C."/>
            <person name="Yi Q."/>
            <person name="Zhu Y."/>
            <person name="Wang L."/>
            <person name="Dong Z."/>
            <person name="Huang Y."/>
            <person name="Huang L."/>
            <person name="Du W."/>
        </authorList>
    </citation>
    <scope>NUCLEOTIDE SEQUENCE [LARGE SCALE GENOMIC DNA]</scope>
    <source>
        <strain evidence="1 2">Z-E1-2</strain>
    </source>
</reference>
<evidence type="ECO:0000313" key="1">
    <source>
        <dbReference type="EMBL" id="PTB82989.1"/>
    </source>
</evidence>
<evidence type="ECO:0000313" key="2">
    <source>
        <dbReference type="Proteomes" id="UP000243022"/>
    </source>
</evidence>
<sequence>MALVGQSGGRSEPGVYFEIRVKGDAVNPTQWMR</sequence>
<dbReference type="InterPro" id="IPR011055">
    <property type="entry name" value="Dup_hybrid_motif"/>
</dbReference>
<accession>A0A2T4CN38</accession>
<dbReference type="EMBL" id="PYVS01000032">
    <property type="protein sequence ID" value="PTB82989.1"/>
    <property type="molecule type" value="Genomic_DNA"/>
</dbReference>
<dbReference type="AlphaFoldDB" id="A0A2T4CN38"/>
<protein>
    <recommendedName>
        <fullName evidence="3">Peptidase M23 domain-containing protein</fullName>
    </recommendedName>
</protein>